<reference evidence="3 4" key="1">
    <citation type="journal article" date="2021" name="Plant Biotechnol. J.">
        <title>Multi-omics assisted identification of the key and species-specific regulatory components of drought-tolerant mechanisms in Gossypium stocksii.</title>
        <authorList>
            <person name="Yu D."/>
            <person name="Ke L."/>
            <person name="Zhang D."/>
            <person name="Wu Y."/>
            <person name="Sun Y."/>
            <person name="Mei J."/>
            <person name="Sun J."/>
            <person name="Sun Y."/>
        </authorList>
    </citation>
    <scope>NUCLEOTIDE SEQUENCE [LARGE SCALE GENOMIC DNA]</scope>
    <source>
        <strain evidence="4">cv. E1</strain>
        <tissue evidence="3">Leaf</tissue>
    </source>
</reference>
<dbReference type="GO" id="GO:0032545">
    <property type="term" value="C:CURI complex"/>
    <property type="evidence" value="ECO:0007669"/>
    <property type="project" value="TreeGrafter"/>
</dbReference>
<evidence type="ECO:0000313" key="3">
    <source>
        <dbReference type="EMBL" id="KAH1032217.1"/>
    </source>
</evidence>
<evidence type="ECO:0000313" key="4">
    <source>
        <dbReference type="Proteomes" id="UP000828251"/>
    </source>
</evidence>
<dbReference type="PANTHER" id="PTHR13191:SF0">
    <property type="entry name" value="RIBOSOMAL RNA-PROCESSING PROTEIN 7 HOMOLOG A-RELATED"/>
    <property type="match status" value="1"/>
</dbReference>
<evidence type="ECO:0000256" key="1">
    <source>
        <dbReference type="ARBA" id="ARBA00006110"/>
    </source>
</evidence>
<dbReference type="InterPro" id="IPR040446">
    <property type="entry name" value="RRP7"/>
</dbReference>
<dbReference type="GO" id="GO:0006364">
    <property type="term" value="P:rRNA processing"/>
    <property type="evidence" value="ECO:0007669"/>
    <property type="project" value="TreeGrafter"/>
</dbReference>
<feature type="domain" description="Ribosomal RNA-processing protein 7 C-terminal" evidence="2">
    <location>
        <begin position="154"/>
        <end position="276"/>
    </location>
</feature>
<dbReference type="Proteomes" id="UP000828251">
    <property type="component" value="Unassembled WGS sequence"/>
</dbReference>
<dbReference type="InterPro" id="IPR024326">
    <property type="entry name" value="RRP7_C"/>
</dbReference>
<keyword evidence="4" id="KW-1185">Reference proteome</keyword>
<evidence type="ECO:0000259" key="2">
    <source>
        <dbReference type="Pfam" id="PF12923"/>
    </source>
</evidence>
<name>A0A9D3U961_9ROSI</name>
<dbReference type="EMBL" id="JAIQCV010000013">
    <property type="protein sequence ID" value="KAH1032217.1"/>
    <property type="molecule type" value="Genomic_DNA"/>
</dbReference>
<dbReference type="Pfam" id="PF12923">
    <property type="entry name" value="RRP7"/>
    <property type="match status" value="1"/>
</dbReference>
<gene>
    <name evidence="3" type="ORF">J1N35_044391</name>
</gene>
<sequence>MKKKTSKDKANAVCVAEAAQMSKYQWNFFFSTDLSSNDICIYAINSVAMGLLCVPLVSAENLVATKQGKKKDKLSKKKRKSKEKINASVGIVDKPVDGNEVHLQEKFRKDRKKKSKGLLLETSKGANQDEVYEIPSGDDDCSKGFKKWLTDYHRSRPGLKVLQQRIDEFIIEHEAKLEQERKEKEARLMEGGWILVEHHKGRKKTTDAESGTTVGSVSQAAVEEKLAKKKSKEVFDFYRFQKREAQRSELMTLQSKFEQDKKRIQQLRAARKFRPY</sequence>
<dbReference type="GO" id="GO:0034456">
    <property type="term" value="C:UTP-C complex"/>
    <property type="evidence" value="ECO:0007669"/>
    <property type="project" value="TreeGrafter"/>
</dbReference>
<dbReference type="AlphaFoldDB" id="A0A9D3U961"/>
<proteinExistence type="inferred from homology"/>
<comment type="similarity">
    <text evidence="1">Belongs to the RRP7 family.</text>
</comment>
<dbReference type="OrthoDB" id="5390at2759"/>
<accession>A0A9D3U961</accession>
<organism evidence="3 4">
    <name type="scientific">Gossypium stocksii</name>
    <dbReference type="NCBI Taxonomy" id="47602"/>
    <lineage>
        <taxon>Eukaryota</taxon>
        <taxon>Viridiplantae</taxon>
        <taxon>Streptophyta</taxon>
        <taxon>Embryophyta</taxon>
        <taxon>Tracheophyta</taxon>
        <taxon>Spermatophyta</taxon>
        <taxon>Magnoliopsida</taxon>
        <taxon>eudicotyledons</taxon>
        <taxon>Gunneridae</taxon>
        <taxon>Pentapetalae</taxon>
        <taxon>rosids</taxon>
        <taxon>malvids</taxon>
        <taxon>Malvales</taxon>
        <taxon>Malvaceae</taxon>
        <taxon>Malvoideae</taxon>
        <taxon>Gossypium</taxon>
    </lineage>
</organism>
<dbReference type="GO" id="GO:0000028">
    <property type="term" value="P:ribosomal small subunit assembly"/>
    <property type="evidence" value="ECO:0007669"/>
    <property type="project" value="TreeGrafter"/>
</dbReference>
<dbReference type="PANTHER" id="PTHR13191">
    <property type="entry name" value="RIBOSOMAL RNA PROCESSING PROTEIN 7-RELATED"/>
    <property type="match status" value="1"/>
</dbReference>
<comment type="caution">
    <text evidence="3">The sequence shown here is derived from an EMBL/GenBank/DDBJ whole genome shotgun (WGS) entry which is preliminary data.</text>
</comment>
<dbReference type="CDD" id="cd12951">
    <property type="entry name" value="RRP7_Rrp7A"/>
    <property type="match status" value="1"/>
</dbReference>
<dbReference type="Gene3D" id="6.10.250.1770">
    <property type="match status" value="1"/>
</dbReference>
<protein>
    <recommendedName>
        <fullName evidence="2">Ribosomal RNA-processing protein 7 C-terminal domain-containing protein</fullName>
    </recommendedName>
</protein>